<dbReference type="Pfam" id="PF12838">
    <property type="entry name" value="Fer4_7"/>
    <property type="match status" value="1"/>
</dbReference>
<keyword evidence="3" id="KW-1185">Reference proteome</keyword>
<feature type="domain" description="4Fe-4S ferredoxin-type" evidence="1">
    <location>
        <begin position="1"/>
        <end position="27"/>
    </location>
</feature>
<feature type="domain" description="4Fe-4S ferredoxin-type" evidence="1">
    <location>
        <begin position="28"/>
        <end position="55"/>
    </location>
</feature>
<dbReference type="PROSITE" id="PS51379">
    <property type="entry name" value="4FE4S_FER_2"/>
    <property type="match status" value="2"/>
</dbReference>
<dbReference type="Proteomes" id="UP000019681">
    <property type="component" value="Unassembled WGS sequence"/>
</dbReference>
<protein>
    <submittedName>
        <fullName evidence="2">(4Fe-4S)-binding protein</fullName>
    </submittedName>
</protein>
<dbReference type="EMBL" id="AZQP01000005">
    <property type="protein sequence ID" value="EYE89385.1"/>
    <property type="molecule type" value="Genomic_DNA"/>
</dbReference>
<dbReference type="Gene3D" id="3.30.70.20">
    <property type="match status" value="1"/>
</dbReference>
<evidence type="ECO:0000313" key="2">
    <source>
        <dbReference type="EMBL" id="EYE89385.1"/>
    </source>
</evidence>
<dbReference type="AlphaFoldDB" id="A0A017RZL9"/>
<organism evidence="2 3">
    <name type="scientific">Fervidicella metallireducens AeB</name>
    <dbReference type="NCBI Taxonomy" id="1403537"/>
    <lineage>
        <taxon>Bacteria</taxon>
        <taxon>Bacillati</taxon>
        <taxon>Bacillota</taxon>
        <taxon>Clostridia</taxon>
        <taxon>Eubacteriales</taxon>
        <taxon>Clostridiaceae</taxon>
        <taxon>Fervidicella</taxon>
    </lineage>
</organism>
<reference evidence="2 3" key="1">
    <citation type="journal article" date="2014" name="Genome Announc.">
        <title>Draft Genome Sequence of Fervidicella metallireducens Strain AeBT, an Iron-Reducing Thermoanaerobe from the Great Artesian Basin.</title>
        <authorList>
            <person name="Patel B.K."/>
        </authorList>
    </citation>
    <scope>NUCLEOTIDE SEQUENCE [LARGE SCALE GENOMIC DNA]</scope>
    <source>
        <strain evidence="2 3">AeB</strain>
    </source>
</reference>
<dbReference type="SUPFAM" id="SSF54862">
    <property type="entry name" value="4Fe-4S ferredoxins"/>
    <property type="match status" value="1"/>
</dbReference>
<accession>A0A017RZL9</accession>
<dbReference type="OrthoDB" id="9807879at2"/>
<dbReference type="InterPro" id="IPR017896">
    <property type="entry name" value="4Fe4S_Fe-S-bd"/>
</dbReference>
<comment type="caution">
    <text evidence="2">The sequence shown here is derived from an EMBL/GenBank/DDBJ whole genome shotgun (WGS) entry which is preliminary data.</text>
</comment>
<name>A0A017RZL9_9CLOT</name>
<gene>
    <name evidence="2" type="ORF">Q428_02870</name>
</gene>
<evidence type="ECO:0000259" key="1">
    <source>
        <dbReference type="PROSITE" id="PS51379"/>
    </source>
</evidence>
<dbReference type="RefSeq" id="WP_161633580.1">
    <property type="nucleotide sequence ID" value="NZ_AZQP01000005.1"/>
</dbReference>
<dbReference type="STRING" id="1403537.Q428_02870"/>
<sequence length="55" mass="6273">MVRINENCRGCKICLKACMFKAIRIENGKAVIDENKCVLCYNCLKNTCPFDAIQE</sequence>
<evidence type="ECO:0000313" key="3">
    <source>
        <dbReference type="Proteomes" id="UP000019681"/>
    </source>
</evidence>
<proteinExistence type="predicted"/>